<accession>A0A6J4KBK9</accession>
<sequence>FGRRVRRPVPASRSRRRARAAWHSSRRGGGSDPAERGRGSSVAVETGICGGADGRGGPGMVQMAPTPPSRCQVLPLQAPRRISSSTTV</sequence>
<feature type="non-terminal residue" evidence="2">
    <location>
        <position position="1"/>
    </location>
</feature>
<protein>
    <submittedName>
        <fullName evidence="2">Uncharacterized protein</fullName>
    </submittedName>
</protein>
<reference evidence="2" key="1">
    <citation type="submission" date="2020-02" db="EMBL/GenBank/DDBJ databases">
        <authorList>
            <person name="Meier V. D."/>
        </authorList>
    </citation>
    <scope>NUCLEOTIDE SEQUENCE</scope>
    <source>
        <strain evidence="2">AVDCRST_MAG93</strain>
    </source>
</reference>
<evidence type="ECO:0000313" key="2">
    <source>
        <dbReference type="EMBL" id="CAA9300579.1"/>
    </source>
</evidence>
<gene>
    <name evidence="2" type="ORF">AVDCRST_MAG93-4575</name>
</gene>
<feature type="compositionally biased region" description="Basic residues" evidence="1">
    <location>
        <begin position="1"/>
        <end position="26"/>
    </location>
</feature>
<evidence type="ECO:0000256" key="1">
    <source>
        <dbReference type="SAM" id="MobiDB-lite"/>
    </source>
</evidence>
<name>A0A6J4KBK9_9CHLR</name>
<feature type="compositionally biased region" description="Gly residues" evidence="1">
    <location>
        <begin position="48"/>
        <end position="59"/>
    </location>
</feature>
<proteinExistence type="predicted"/>
<feature type="region of interest" description="Disordered" evidence="1">
    <location>
        <begin position="1"/>
        <end position="72"/>
    </location>
</feature>
<dbReference type="AlphaFoldDB" id="A0A6J4KBK9"/>
<feature type="non-terminal residue" evidence="2">
    <location>
        <position position="88"/>
    </location>
</feature>
<organism evidence="2">
    <name type="scientific">uncultured Chloroflexia bacterium</name>
    <dbReference type="NCBI Taxonomy" id="1672391"/>
    <lineage>
        <taxon>Bacteria</taxon>
        <taxon>Bacillati</taxon>
        <taxon>Chloroflexota</taxon>
        <taxon>Chloroflexia</taxon>
        <taxon>environmental samples</taxon>
    </lineage>
</organism>
<dbReference type="EMBL" id="CADCTR010001544">
    <property type="protein sequence ID" value="CAA9300579.1"/>
    <property type="molecule type" value="Genomic_DNA"/>
</dbReference>